<sequence>MSLVRSALAATLLIAGTTGPAPACELALLLAVDVSGSVDRYEYATQMQGLAEGLRDPVVAEALVRGQAVIALMQWTGSSRQDLTIGWHPVGARADVEGLARKIESAPRLWTEFSTAIGEALTYGIRVFDDAPACKRRVIDISGDGRSNEGAEPIDVRPELEAFAITVNALVIRGDDEGLPDYFAKNVMTGGNAFVVTAENYDEYPERMRRKLRRETERQISMPVRSHPIPIRWRE</sequence>
<protein>
    <recommendedName>
        <fullName evidence="2">VWFA domain-containing protein</fullName>
    </recommendedName>
</protein>
<organism evidence="3 4">
    <name type="scientific">Albidovulum aquaemixtae</name>
    <dbReference type="NCBI Taxonomy" id="1542388"/>
    <lineage>
        <taxon>Bacteria</taxon>
        <taxon>Pseudomonadati</taxon>
        <taxon>Pseudomonadota</taxon>
        <taxon>Alphaproteobacteria</taxon>
        <taxon>Rhodobacterales</taxon>
        <taxon>Paracoccaceae</taxon>
        <taxon>Albidovulum</taxon>
    </lineage>
</organism>
<evidence type="ECO:0000313" key="4">
    <source>
        <dbReference type="Proteomes" id="UP000244924"/>
    </source>
</evidence>
<keyword evidence="4" id="KW-1185">Reference proteome</keyword>
<reference evidence="3 4" key="1">
    <citation type="submission" date="2018-03" db="EMBL/GenBank/DDBJ databases">
        <authorList>
            <person name="Keele B.F."/>
        </authorList>
    </citation>
    <scope>NUCLEOTIDE SEQUENCE [LARGE SCALE GENOMIC DNA]</scope>
    <source>
        <strain evidence="3 4">CECT 8626</strain>
    </source>
</reference>
<dbReference type="RefSeq" id="WP_108854834.1">
    <property type="nucleotide sequence ID" value="NZ_OMOQ01000005.1"/>
</dbReference>
<dbReference type="PROSITE" id="PS50234">
    <property type="entry name" value="VWFA"/>
    <property type="match status" value="1"/>
</dbReference>
<evidence type="ECO:0000313" key="3">
    <source>
        <dbReference type="EMBL" id="SPH24827.1"/>
    </source>
</evidence>
<dbReference type="OrthoDB" id="9792179at2"/>
<feature type="chain" id="PRO_5015319012" description="VWFA domain-containing protein" evidence="1">
    <location>
        <begin position="24"/>
        <end position="235"/>
    </location>
</feature>
<accession>A0A2R8BN17</accession>
<evidence type="ECO:0000259" key="2">
    <source>
        <dbReference type="PROSITE" id="PS50234"/>
    </source>
</evidence>
<dbReference type="AlphaFoldDB" id="A0A2R8BN17"/>
<dbReference type="SUPFAM" id="SSF53300">
    <property type="entry name" value="vWA-like"/>
    <property type="match status" value="1"/>
</dbReference>
<dbReference type="Gene3D" id="3.40.50.410">
    <property type="entry name" value="von Willebrand factor, type A domain"/>
    <property type="match status" value="1"/>
</dbReference>
<feature type="domain" description="VWFA" evidence="2">
    <location>
        <begin position="27"/>
        <end position="212"/>
    </location>
</feature>
<evidence type="ECO:0000256" key="1">
    <source>
        <dbReference type="SAM" id="SignalP"/>
    </source>
</evidence>
<gene>
    <name evidence="3" type="ORF">DEA8626_03860</name>
</gene>
<dbReference type="InterPro" id="IPR002035">
    <property type="entry name" value="VWF_A"/>
</dbReference>
<dbReference type="EMBL" id="OMOQ01000005">
    <property type="protein sequence ID" value="SPH24827.1"/>
    <property type="molecule type" value="Genomic_DNA"/>
</dbReference>
<dbReference type="Proteomes" id="UP000244924">
    <property type="component" value="Unassembled WGS sequence"/>
</dbReference>
<proteinExistence type="predicted"/>
<dbReference type="Pfam" id="PF06707">
    <property type="entry name" value="DUF1194"/>
    <property type="match status" value="1"/>
</dbReference>
<feature type="signal peptide" evidence="1">
    <location>
        <begin position="1"/>
        <end position="23"/>
    </location>
</feature>
<dbReference type="InterPro" id="IPR036465">
    <property type="entry name" value="vWFA_dom_sf"/>
</dbReference>
<name>A0A2R8BN17_9RHOB</name>
<dbReference type="InterPro" id="IPR010607">
    <property type="entry name" value="DUF1194"/>
</dbReference>
<keyword evidence="1" id="KW-0732">Signal</keyword>